<proteinExistence type="predicted"/>
<dbReference type="Gene3D" id="2.40.128.90">
    <property type="entry name" value="OMPT-like"/>
    <property type="match status" value="1"/>
</dbReference>
<dbReference type="GO" id="GO:0009279">
    <property type="term" value="C:cell outer membrane"/>
    <property type="evidence" value="ECO:0007669"/>
    <property type="project" value="InterPro"/>
</dbReference>
<sequence length="332" mass="37217">MSGFDRRIIIFIFLFISAHSISSEEGKTSFSFSVSPSLIAGSGFEYVFSTDSHIRSKLDWPLLPAGGLTADTEFKLKNGLYFSFISSFIIPAYSGQIFDYDYLNPYDSSMLTHFSEHKAYVKKGFDLNLNIGFMKLLVEYKTPSDKKIRVSCAPSIGIRYILNAWDAVDGYTKYPPDTNPPSPVLPDTPTISVAGLGISYKQSFILPSVGVLFRFELPRDWKIDLSTQLCPSAIGLAEDFHYKREDGGLKFVDVFTKKNLSFYLYLSAEKRLSKHFSFFSSIDYTSITAYHGKLFAYYLKSGLLKSSSSTGSVGAALYSTRINLGFIFHIVK</sequence>
<dbReference type="Proteomes" id="UP000011705">
    <property type="component" value="Chromosome"/>
</dbReference>
<dbReference type="SUPFAM" id="SSF69917">
    <property type="entry name" value="OMPT-like"/>
    <property type="match status" value="1"/>
</dbReference>
<gene>
    <name evidence="1" type="ORF">HMPREF9726_00744</name>
</gene>
<comment type="caution">
    <text evidence="1">The sequence shown here is derived from an EMBL/GenBank/DDBJ whole genome shotgun (WGS) entry which is preliminary data.</text>
</comment>
<dbReference type="InterPro" id="IPR053724">
    <property type="entry name" value="OMP_A26_sf"/>
</dbReference>
<evidence type="ECO:0008006" key="2">
    <source>
        <dbReference type="Google" id="ProtNLM"/>
    </source>
</evidence>
<evidence type="ECO:0000313" key="1">
    <source>
        <dbReference type="EMBL" id="EMB34978.1"/>
    </source>
</evidence>
<dbReference type="Pfam" id="PF01278">
    <property type="entry name" value="Omptin"/>
    <property type="match status" value="1"/>
</dbReference>
<dbReference type="InterPro" id="IPR020080">
    <property type="entry name" value="OM_adhesin/peptidase_omptin"/>
</dbReference>
<accession>A0A0E2EJ28</accession>
<protein>
    <recommendedName>
        <fullName evidence="2">Omptin family outer membrane protease</fullName>
    </recommendedName>
</protein>
<dbReference type="GO" id="GO:0004190">
    <property type="term" value="F:aspartic-type endopeptidase activity"/>
    <property type="evidence" value="ECO:0007669"/>
    <property type="project" value="InterPro"/>
</dbReference>
<dbReference type="AlphaFoldDB" id="A0A0E2EJ28"/>
<dbReference type="GO" id="GO:0006508">
    <property type="term" value="P:proteolysis"/>
    <property type="evidence" value="ECO:0007669"/>
    <property type="project" value="InterPro"/>
</dbReference>
<reference evidence="1" key="1">
    <citation type="submission" date="2012-01" db="EMBL/GenBank/DDBJ databases">
        <title>The Genome Sequence of Treponema denticola H-22.</title>
        <authorList>
            <consortium name="The Broad Institute Genome Sequencing Platform"/>
            <person name="Earl A."/>
            <person name="Ward D."/>
            <person name="Feldgarden M."/>
            <person name="Gevers D."/>
            <person name="Blanton J.M."/>
            <person name="Fenno C.J."/>
            <person name="Baranova O.V."/>
            <person name="Mathney J."/>
            <person name="Dewhirst F.E."/>
            <person name="Izard J."/>
            <person name="Young S.K."/>
            <person name="Zeng Q."/>
            <person name="Gargeya S."/>
            <person name="Fitzgerald M."/>
            <person name="Haas B."/>
            <person name="Abouelleil A."/>
            <person name="Alvarado L."/>
            <person name="Arachchi H.M."/>
            <person name="Berlin A."/>
            <person name="Chapman S.B."/>
            <person name="Gearin G."/>
            <person name="Goldberg J."/>
            <person name="Griggs A."/>
            <person name="Gujja S."/>
            <person name="Hansen M."/>
            <person name="Heiman D."/>
            <person name="Howarth C."/>
            <person name="Larimer J."/>
            <person name="Lui A."/>
            <person name="MacDonald P.J.P."/>
            <person name="McCowen C."/>
            <person name="Montmayeur A."/>
            <person name="Murphy C."/>
            <person name="Neiman D."/>
            <person name="Pearson M."/>
            <person name="Priest M."/>
            <person name="Roberts A."/>
            <person name="Saif S."/>
            <person name="Shea T."/>
            <person name="Sisk P."/>
            <person name="Stolte C."/>
            <person name="Sykes S."/>
            <person name="Wortman J."/>
            <person name="Nusbaum C."/>
            <person name="Birren B."/>
        </authorList>
    </citation>
    <scope>NUCLEOTIDE SEQUENCE [LARGE SCALE GENOMIC DNA]</scope>
    <source>
        <strain evidence="1">H-22</strain>
    </source>
</reference>
<dbReference type="HOGENOM" id="CLU_801532_0_0_12"/>
<name>A0A0E2EJ28_TREDN</name>
<dbReference type="PATRIC" id="fig|999432.5.peg.772"/>
<dbReference type="RefSeq" id="WP_002683584.1">
    <property type="nucleotide sequence ID" value="NZ_CM001795.1"/>
</dbReference>
<dbReference type="InterPro" id="IPR000036">
    <property type="entry name" value="Peptidase_A26_omptin"/>
</dbReference>
<dbReference type="EMBL" id="AGDV01000006">
    <property type="protein sequence ID" value="EMB34978.1"/>
    <property type="molecule type" value="Genomic_DNA"/>
</dbReference>
<organism evidence="1">
    <name type="scientific">Treponema denticola H-22</name>
    <dbReference type="NCBI Taxonomy" id="999432"/>
    <lineage>
        <taxon>Bacteria</taxon>
        <taxon>Pseudomonadati</taxon>
        <taxon>Spirochaetota</taxon>
        <taxon>Spirochaetia</taxon>
        <taxon>Spirochaetales</taxon>
        <taxon>Treponemataceae</taxon>
        <taxon>Treponema</taxon>
    </lineage>
</organism>